<gene>
    <name evidence="7" type="ORF">FHX73_11855</name>
</gene>
<feature type="transmembrane region" description="Helical" evidence="6">
    <location>
        <begin position="282"/>
        <end position="301"/>
    </location>
</feature>
<feature type="transmembrane region" description="Helical" evidence="6">
    <location>
        <begin position="180"/>
        <end position="199"/>
    </location>
</feature>
<dbReference type="InterPro" id="IPR000537">
    <property type="entry name" value="UbiA_prenyltransferase"/>
</dbReference>
<evidence type="ECO:0000256" key="1">
    <source>
        <dbReference type="ARBA" id="ARBA00004141"/>
    </source>
</evidence>
<dbReference type="GO" id="GO:0042371">
    <property type="term" value="P:vitamin K biosynthetic process"/>
    <property type="evidence" value="ECO:0007669"/>
    <property type="project" value="TreeGrafter"/>
</dbReference>
<feature type="transmembrane region" description="Helical" evidence="6">
    <location>
        <begin position="20"/>
        <end position="43"/>
    </location>
</feature>
<feature type="transmembrane region" description="Helical" evidence="6">
    <location>
        <begin position="102"/>
        <end position="121"/>
    </location>
</feature>
<evidence type="ECO:0000256" key="6">
    <source>
        <dbReference type="SAM" id="Phobius"/>
    </source>
</evidence>
<dbReference type="GO" id="GO:0009234">
    <property type="term" value="P:menaquinone biosynthetic process"/>
    <property type="evidence" value="ECO:0007669"/>
    <property type="project" value="TreeGrafter"/>
</dbReference>
<keyword evidence="8" id="KW-1185">Reference proteome</keyword>
<dbReference type="GO" id="GO:0004659">
    <property type="term" value="F:prenyltransferase activity"/>
    <property type="evidence" value="ECO:0007669"/>
    <property type="project" value="InterPro"/>
</dbReference>
<dbReference type="PANTHER" id="PTHR13929:SF0">
    <property type="entry name" value="UBIA PRENYLTRANSFERASE DOMAIN-CONTAINING PROTEIN 1"/>
    <property type="match status" value="1"/>
</dbReference>
<dbReference type="EMBL" id="VIWT01000001">
    <property type="protein sequence ID" value="TWF97080.1"/>
    <property type="molecule type" value="Genomic_DNA"/>
</dbReference>
<feature type="transmembrane region" description="Helical" evidence="6">
    <location>
        <begin position="127"/>
        <end position="145"/>
    </location>
</feature>
<keyword evidence="3 6" id="KW-0812">Transmembrane</keyword>
<dbReference type="GO" id="GO:0016020">
    <property type="term" value="C:membrane"/>
    <property type="evidence" value="ECO:0007669"/>
    <property type="project" value="UniProtKB-SubCell"/>
</dbReference>
<feature type="transmembrane region" description="Helical" evidence="6">
    <location>
        <begin position="252"/>
        <end position="270"/>
    </location>
</feature>
<feature type="transmembrane region" description="Helical" evidence="6">
    <location>
        <begin position="157"/>
        <end position="174"/>
    </location>
</feature>
<comment type="subcellular location">
    <subcellularLocation>
        <location evidence="1">Membrane</location>
        <topology evidence="1">Multi-pass membrane protein</topology>
    </subcellularLocation>
</comment>
<dbReference type="PANTHER" id="PTHR13929">
    <property type="entry name" value="1,4-DIHYDROXY-2-NAPHTHOATE OCTAPRENYLTRANSFERASE"/>
    <property type="match status" value="1"/>
</dbReference>
<comment type="caution">
    <text evidence="7">The sequence shown here is derived from an EMBL/GenBank/DDBJ whole genome shotgun (WGS) entry which is preliminary data.</text>
</comment>
<keyword evidence="4 6" id="KW-1133">Transmembrane helix</keyword>
<sequence length="302" mass="32516">MTAASPAAAPGHQRAGLRAWVVAAGPPLVLVIVLQGLYAVAAARHVHPLTDWRVLLTLLVLVPDCIGRRYVNDYEDYVRGLDRPDGVRPESALAQGLDMRRLRLAGLGCFALAWVGLAVLAAATNLWLLPAIALCYLGYFGYAGGPRPLGHRAMGELLDFVVTGTGVTLILTWLNAGRISADLVLASLGPGFLFAALMLHNNARDVEKDRAAGKTTLPHVVSAATTKILYAGCLAGFYAVDGLLVWRFDSPAMLLPLLTLPWAGALVWSFSRSRIGPSLISWAWLYYLMIADFVLFSIGAWL</sequence>
<evidence type="ECO:0000256" key="2">
    <source>
        <dbReference type="ARBA" id="ARBA00022679"/>
    </source>
</evidence>
<dbReference type="AlphaFoldDB" id="A0A561UCK5"/>
<evidence type="ECO:0000256" key="3">
    <source>
        <dbReference type="ARBA" id="ARBA00022692"/>
    </source>
</evidence>
<dbReference type="PIRSF" id="PIRSF005355">
    <property type="entry name" value="UBIAD1"/>
    <property type="match status" value="1"/>
</dbReference>
<evidence type="ECO:0000313" key="8">
    <source>
        <dbReference type="Proteomes" id="UP000317940"/>
    </source>
</evidence>
<dbReference type="Pfam" id="PF01040">
    <property type="entry name" value="UbiA"/>
    <property type="match status" value="1"/>
</dbReference>
<accession>A0A561UCK5</accession>
<keyword evidence="2 7" id="KW-0808">Transferase</keyword>
<evidence type="ECO:0000256" key="4">
    <source>
        <dbReference type="ARBA" id="ARBA00022989"/>
    </source>
</evidence>
<keyword evidence="5 6" id="KW-0472">Membrane</keyword>
<name>A0A561UCK5_9ACTN</name>
<evidence type="ECO:0000256" key="5">
    <source>
        <dbReference type="ARBA" id="ARBA00023136"/>
    </source>
</evidence>
<dbReference type="CDD" id="cd13962">
    <property type="entry name" value="PT_UbiA_UBIAD1"/>
    <property type="match status" value="1"/>
</dbReference>
<proteinExistence type="predicted"/>
<feature type="transmembrane region" description="Helical" evidence="6">
    <location>
        <begin position="220"/>
        <end position="240"/>
    </location>
</feature>
<organism evidence="7 8">
    <name type="scientific">Kitasatospora viridis</name>
    <dbReference type="NCBI Taxonomy" id="281105"/>
    <lineage>
        <taxon>Bacteria</taxon>
        <taxon>Bacillati</taxon>
        <taxon>Actinomycetota</taxon>
        <taxon>Actinomycetes</taxon>
        <taxon>Kitasatosporales</taxon>
        <taxon>Streptomycetaceae</taxon>
        <taxon>Kitasatospora</taxon>
    </lineage>
</organism>
<dbReference type="InterPro" id="IPR026046">
    <property type="entry name" value="UBIAD1"/>
</dbReference>
<protein>
    <submittedName>
        <fullName evidence="7">1,4-dihydroxy-2-naphthoate prenyltransferase</fullName>
    </submittedName>
</protein>
<reference evidence="7 8" key="1">
    <citation type="submission" date="2019-06" db="EMBL/GenBank/DDBJ databases">
        <title>Sequencing the genomes of 1000 actinobacteria strains.</title>
        <authorList>
            <person name="Klenk H.-P."/>
        </authorList>
    </citation>
    <scope>NUCLEOTIDE SEQUENCE [LARGE SCALE GENOMIC DNA]</scope>
    <source>
        <strain evidence="7 8">DSM 44826</strain>
    </source>
</reference>
<dbReference type="Proteomes" id="UP000317940">
    <property type="component" value="Unassembled WGS sequence"/>
</dbReference>
<dbReference type="RefSeq" id="WP_170304833.1">
    <property type="nucleotide sequence ID" value="NZ_BAAAMZ010000039.1"/>
</dbReference>
<evidence type="ECO:0000313" key="7">
    <source>
        <dbReference type="EMBL" id="TWF97080.1"/>
    </source>
</evidence>